<feature type="chain" id="PRO_5031246665" description="DUF2946 domain-containing protein" evidence="1">
    <location>
        <begin position="20"/>
        <end position="126"/>
    </location>
</feature>
<sequence length="126" mass="14140">MKQSVLLILALLLLQPVLDGFDVADHNTAINTTSQLLHQQSELDEHCMINNDHDSHQLQHQQLSKALADNADDAHCHVCHISILFTEPWQQHANLPSYDIISLNDPAFNSRLLIPDLRPPIATLLS</sequence>
<dbReference type="RefSeq" id="WP_304181645.1">
    <property type="nucleotide sequence ID" value="NZ_DRGM01000092.1"/>
</dbReference>
<feature type="signal peptide" evidence="1">
    <location>
        <begin position="1"/>
        <end position="19"/>
    </location>
</feature>
<proteinExistence type="predicted"/>
<gene>
    <name evidence="2" type="ORF">ENH88_08615</name>
</gene>
<reference evidence="2" key="1">
    <citation type="journal article" date="2020" name="mSystems">
        <title>Genome- and Community-Level Interaction Insights into Carbon Utilization and Element Cycling Functions of Hydrothermarchaeota in Hydrothermal Sediment.</title>
        <authorList>
            <person name="Zhou Z."/>
            <person name="Liu Y."/>
            <person name="Xu W."/>
            <person name="Pan J."/>
            <person name="Luo Z.H."/>
            <person name="Li M."/>
        </authorList>
    </citation>
    <scope>NUCLEOTIDE SEQUENCE [LARGE SCALE GENOMIC DNA]</scope>
    <source>
        <strain evidence="2">HyVt-346</strain>
    </source>
</reference>
<organism evidence="2">
    <name type="scientific">Pseudoalteromonas prydzensis</name>
    <dbReference type="NCBI Taxonomy" id="182141"/>
    <lineage>
        <taxon>Bacteria</taxon>
        <taxon>Pseudomonadati</taxon>
        <taxon>Pseudomonadota</taxon>
        <taxon>Gammaproteobacteria</taxon>
        <taxon>Alteromonadales</taxon>
        <taxon>Pseudoalteromonadaceae</taxon>
        <taxon>Pseudoalteromonas</taxon>
    </lineage>
</organism>
<comment type="caution">
    <text evidence="2">The sequence shown here is derived from an EMBL/GenBank/DDBJ whole genome shotgun (WGS) entry which is preliminary data.</text>
</comment>
<accession>A0A7V1GE34</accession>
<evidence type="ECO:0000313" key="2">
    <source>
        <dbReference type="EMBL" id="HEA16491.1"/>
    </source>
</evidence>
<dbReference type="EMBL" id="DRGM01000092">
    <property type="protein sequence ID" value="HEA16491.1"/>
    <property type="molecule type" value="Genomic_DNA"/>
</dbReference>
<keyword evidence="1" id="KW-0732">Signal</keyword>
<dbReference type="AlphaFoldDB" id="A0A7V1GE34"/>
<dbReference type="Proteomes" id="UP000886188">
    <property type="component" value="Unassembled WGS sequence"/>
</dbReference>
<evidence type="ECO:0000256" key="1">
    <source>
        <dbReference type="SAM" id="SignalP"/>
    </source>
</evidence>
<evidence type="ECO:0008006" key="3">
    <source>
        <dbReference type="Google" id="ProtNLM"/>
    </source>
</evidence>
<name>A0A7V1GE34_9GAMM</name>
<protein>
    <recommendedName>
        <fullName evidence="3">DUF2946 domain-containing protein</fullName>
    </recommendedName>
</protein>